<dbReference type="OrthoDB" id="346907at2759"/>
<dbReference type="InterPro" id="IPR008266">
    <property type="entry name" value="Tyr_kinase_AS"/>
</dbReference>
<gene>
    <name evidence="6" type="ORF">NLJ89_g7855</name>
</gene>
<organism evidence="6 7">
    <name type="scientific">Agrocybe chaxingu</name>
    <dbReference type="NCBI Taxonomy" id="84603"/>
    <lineage>
        <taxon>Eukaryota</taxon>
        <taxon>Fungi</taxon>
        <taxon>Dikarya</taxon>
        <taxon>Basidiomycota</taxon>
        <taxon>Agaricomycotina</taxon>
        <taxon>Agaricomycetes</taxon>
        <taxon>Agaricomycetidae</taxon>
        <taxon>Agaricales</taxon>
        <taxon>Agaricineae</taxon>
        <taxon>Strophariaceae</taxon>
        <taxon>Agrocybe</taxon>
    </lineage>
</organism>
<evidence type="ECO:0000256" key="3">
    <source>
        <dbReference type="ARBA" id="ARBA00022777"/>
    </source>
</evidence>
<dbReference type="InterPro" id="IPR011009">
    <property type="entry name" value="Kinase-like_dom_sf"/>
</dbReference>
<proteinExistence type="predicted"/>
<evidence type="ECO:0000313" key="7">
    <source>
        <dbReference type="Proteomes" id="UP001148786"/>
    </source>
</evidence>
<dbReference type="InterPro" id="IPR000719">
    <property type="entry name" value="Prot_kinase_dom"/>
</dbReference>
<dbReference type="Proteomes" id="UP001148786">
    <property type="component" value="Unassembled WGS sequence"/>
</dbReference>
<dbReference type="PROSITE" id="PS00109">
    <property type="entry name" value="PROTEIN_KINASE_TYR"/>
    <property type="match status" value="1"/>
</dbReference>
<evidence type="ECO:0000256" key="4">
    <source>
        <dbReference type="ARBA" id="ARBA00022840"/>
    </source>
</evidence>
<keyword evidence="4" id="KW-0067">ATP-binding</keyword>
<dbReference type="PANTHER" id="PTHR44329">
    <property type="entry name" value="SERINE/THREONINE-PROTEIN KINASE TNNI3K-RELATED"/>
    <property type="match status" value="1"/>
</dbReference>
<keyword evidence="2" id="KW-0547">Nucleotide-binding</keyword>
<feature type="domain" description="Protein kinase" evidence="5">
    <location>
        <begin position="171"/>
        <end position="433"/>
    </location>
</feature>
<keyword evidence="7" id="KW-1185">Reference proteome</keyword>
<evidence type="ECO:0000256" key="1">
    <source>
        <dbReference type="ARBA" id="ARBA00022679"/>
    </source>
</evidence>
<accession>A0A9W8MRC7</accession>
<reference evidence="6" key="1">
    <citation type="submission" date="2022-07" db="EMBL/GenBank/DDBJ databases">
        <title>Genome Sequence of Agrocybe chaxingu.</title>
        <authorList>
            <person name="Buettner E."/>
        </authorList>
    </citation>
    <scope>NUCLEOTIDE SEQUENCE</scope>
    <source>
        <strain evidence="6">MP-N11</strain>
    </source>
</reference>
<keyword evidence="1" id="KW-0808">Transferase</keyword>
<evidence type="ECO:0000259" key="5">
    <source>
        <dbReference type="PROSITE" id="PS50011"/>
    </source>
</evidence>
<dbReference type="AlphaFoldDB" id="A0A9W8MRC7"/>
<dbReference type="Pfam" id="PF07714">
    <property type="entry name" value="PK_Tyr_Ser-Thr"/>
    <property type="match status" value="1"/>
</dbReference>
<evidence type="ECO:0000313" key="6">
    <source>
        <dbReference type="EMBL" id="KAJ3504599.1"/>
    </source>
</evidence>
<dbReference type="Gene3D" id="1.10.510.10">
    <property type="entry name" value="Transferase(Phosphotransferase) domain 1"/>
    <property type="match status" value="1"/>
</dbReference>
<dbReference type="PRINTS" id="PR00109">
    <property type="entry name" value="TYRKINASE"/>
</dbReference>
<keyword evidence="3" id="KW-0418">Kinase</keyword>
<name>A0A9W8MRC7_9AGAR</name>
<dbReference type="PANTHER" id="PTHR44329:SF288">
    <property type="entry name" value="MITOGEN-ACTIVATED PROTEIN KINASE KINASE KINASE 20"/>
    <property type="match status" value="1"/>
</dbReference>
<dbReference type="GO" id="GO:0004674">
    <property type="term" value="F:protein serine/threonine kinase activity"/>
    <property type="evidence" value="ECO:0007669"/>
    <property type="project" value="TreeGrafter"/>
</dbReference>
<sequence length="459" mass="51518">MWLFKGRAKQDALEALHATGALVQLAIENKNRQTNNTRRQIDTVCAGARSISVLLKEIPKLEIIQCLSGERVSPELMSRLQSIELGDFVQPGGNVDGLQLLRKLSTDQEWDSLNGHLTRVENGGQTLETVILKAWQSMAEMVLRDVSVEDSEAIDYYSSTELEDLSSCVVPVSAESIGEGSFGAVFKADLVAVKVLKVYQSQIDDPAKKQRIQRRYRREIRVWRNLHHINVVPLLGLVHGFRTGYSRAPFPSMVCPWMNDGSLTQYLIANRETLTLKDRFKLMTDVIDGLSYLHSESVIHGDLTSANVLISETTACLSDFGLSQIVSEFVELVPEDEEDEEEGESTKPAPQMTKACDAYSFGGIVHEIISGHLPYYDVPTDHMVLVHKTMHTRPARPPCELLTDEIWDLIQLCWRDEPAWRPEATQISRKLRMVKSKYSEEDLANTLAPVVEVAGLELD</sequence>
<dbReference type="InterPro" id="IPR051681">
    <property type="entry name" value="Ser/Thr_Kinases-Pseudokinases"/>
</dbReference>
<dbReference type="InterPro" id="IPR001245">
    <property type="entry name" value="Ser-Thr/Tyr_kinase_cat_dom"/>
</dbReference>
<protein>
    <recommendedName>
        <fullName evidence="5">Protein kinase domain-containing protein</fullName>
    </recommendedName>
</protein>
<dbReference type="PROSITE" id="PS50011">
    <property type="entry name" value="PROTEIN_KINASE_DOM"/>
    <property type="match status" value="1"/>
</dbReference>
<dbReference type="EMBL" id="JANKHO010000987">
    <property type="protein sequence ID" value="KAJ3504599.1"/>
    <property type="molecule type" value="Genomic_DNA"/>
</dbReference>
<evidence type="ECO:0000256" key="2">
    <source>
        <dbReference type="ARBA" id="ARBA00022741"/>
    </source>
</evidence>
<dbReference type="SUPFAM" id="SSF56112">
    <property type="entry name" value="Protein kinase-like (PK-like)"/>
    <property type="match status" value="1"/>
</dbReference>
<comment type="caution">
    <text evidence="6">The sequence shown here is derived from an EMBL/GenBank/DDBJ whole genome shotgun (WGS) entry which is preliminary data.</text>
</comment>
<dbReference type="GO" id="GO:0005524">
    <property type="term" value="F:ATP binding"/>
    <property type="evidence" value="ECO:0007669"/>
    <property type="project" value="UniProtKB-KW"/>
</dbReference>